<dbReference type="InterPro" id="IPR000859">
    <property type="entry name" value="CUB_dom"/>
</dbReference>
<feature type="chain" id="PRO_5031244364" description="CUB domain-containing protein" evidence="3">
    <location>
        <begin position="19"/>
        <end position="374"/>
    </location>
</feature>
<evidence type="ECO:0000313" key="5">
    <source>
        <dbReference type="EMBL" id="CAD7980330.1"/>
    </source>
</evidence>
<dbReference type="PANTHER" id="PTHR33236">
    <property type="entry name" value="INTRAFLAGELLAR TRANSPORT PROTEIN 122 FAMILY PROTEIN-RELATED"/>
    <property type="match status" value="1"/>
</dbReference>
<dbReference type="PANTHER" id="PTHR33236:SF5">
    <property type="entry name" value="CUB DOMAIN-CONTAINING PROTEIN"/>
    <property type="match status" value="1"/>
</dbReference>
<keyword evidence="1" id="KW-1015">Disulfide bond</keyword>
<gene>
    <name evidence="5" type="ORF">AFOL1_LOCUS2241</name>
</gene>
<evidence type="ECO:0000256" key="3">
    <source>
        <dbReference type="SAM" id="SignalP"/>
    </source>
</evidence>
<dbReference type="Pfam" id="PF26080">
    <property type="entry name" value="CUB_animal"/>
    <property type="match status" value="1"/>
</dbReference>
<organism evidence="5">
    <name type="scientific">Argulus foliaceus</name>
    <dbReference type="NCBI Taxonomy" id="509924"/>
    <lineage>
        <taxon>Eukaryota</taxon>
        <taxon>Metazoa</taxon>
        <taxon>Ecdysozoa</taxon>
        <taxon>Arthropoda</taxon>
        <taxon>Crustacea</taxon>
        <taxon>Oligostraca</taxon>
        <taxon>Ichthyostraca</taxon>
        <taxon>Branchiura</taxon>
        <taxon>Arguloida</taxon>
        <taxon>Argulidae</taxon>
        <taxon>Argulus</taxon>
    </lineage>
</organism>
<comment type="caution">
    <text evidence="2">Lacks conserved residue(s) required for the propagation of feature annotation.</text>
</comment>
<dbReference type="InterPro" id="IPR058698">
    <property type="entry name" value="CUB_metazoa"/>
</dbReference>
<dbReference type="PROSITE" id="PS01180">
    <property type="entry name" value="CUB"/>
    <property type="match status" value="1"/>
</dbReference>
<name>A0A7R9NGL3_9CRUS</name>
<reference evidence="5" key="1">
    <citation type="submission" date="2019-11" db="EMBL/GenBank/DDBJ databases">
        <authorList>
            <person name="Li R."/>
            <person name="Bekaert M."/>
        </authorList>
    </citation>
    <scope>NUCLEOTIDE SEQUENCE</scope>
</reference>
<evidence type="ECO:0000256" key="1">
    <source>
        <dbReference type="ARBA" id="ARBA00023157"/>
    </source>
</evidence>
<keyword evidence="3" id="KW-0732">Signal</keyword>
<evidence type="ECO:0000259" key="4">
    <source>
        <dbReference type="PROSITE" id="PS01180"/>
    </source>
</evidence>
<sequence length="374" mass="39123">MKSIMLLVFMSLFVSSSAQLPPADTSRNIPRVSDREGKFSIFTVVKFDNAACTTSTGLNGTCFTAKECTNVGGSGLGTCASGFGVCCLLSLGCDSSTSVNNTYFTGLSTLGTGTGFCQHTINKISSNVCQIRLDFDQLVLGAPDNTGNCNSDKLIVTGSSLSVPSICGSNAGQHIYLHTGMSLSPVTITISAMATFTTRAWMIRSSQICCDSLSRAPDGCLQYYVGSSGTFQSFNWQAAEAGLHLANQRYSICVRKEQGFCSICYTQCNTASPQGSFSVFHGTAATFGALTSATGTCQNDFITIPCGQATTTAATACTMERFCGGTLATTAGALTGTAVCTTVTPFVVNFFTDANENADFRSGGFCLTYSQSPC</sequence>
<feature type="domain" description="CUB" evidence="4">
    <location>
        <begin position="220"/>
        <end position="372"/>
    </location>
</feature>
<feature type="signal peptide" evidence="3">
    <location>
        <begin position="1"/>
        <end position="18"/>
    </location>
</feature>
<proteinExistence type="predicted"/>
<accession>A0A7R9NGL3</accession>
<evidence type="ECO:0000256" key="2">
    <source>
        <dbReference type="PROSITE-ProRule" id="PRU00059"/>
    </source>
</evidence>
<dbReference type="EMBL" id="HBDT01002241">
    <property type="protein sequence ID" value="CAD7980330.1"/>
    <property type="molecule type" value="Transcribed_RNA"/>
</dbReference>
<protein>
    <recommendedName>
        <fullName evidence="4">CUB domain-containing protein</fullName>
    </recommendedName>
</protein>
<dbReference type="AlphaFoldDB" id="A0A7R9NGL3"/>